<dbReference type="EMBL" id="MKVH01000003">
    <property type="protein sequence ID" value="OJX60898.1"/>
    <property type="molecule type" value="Genomic_DNA"/>
</dbReference>
<protein>
    <recommendedName>
        <fullName evidence="2">VWFA domain-containing protein</fullName>
    </recommendedName>
</protein>
<proteinExistence type="predicted"/>
<name>A0A1M3L5Q9_9BACT</name>
<dbReference type="SMART" id="SM00327">
    <property type="entry name" value="VWA"/>
    <property type="match status" value="1"/>
</dbReference>
<evidence type="ECO:0000259" key="2">
    <source>
        <dbReference type="PROSITE" id="PS50234"/>
    </source>
</evidence>
<feature type="chain" id="PRO_5012409014" description="VWFA domain-containing protein" evidence="1">
    <location>
        <begin position="21"/>
        <end position="369"/>
    </location>
</feature>
<reference evidence="3 4" key="1">
    <citation type="submission" date="2016-09" db="EMBL/GenBank/DDBJ databases">
        <title>Genome-resolved meta-omics ties microbial dynamics to process performance in biotechnology for thiocyanate degradation.</title>
        <authorList>
            <person name="Kantor R.S."/>
            <person name="Huddy R.J."/>
            <person name="Iyer R."/>
            <person name="Thomas B.C."/>
            <person name="Brown C.T."/>
            <person name="Anantharaman K."/>
            <person name="Tringe S."/>
            <person name="Hettich R.L."/>
            <person name="Harrison S.T."/>
            <person name="Banfield J.F."/>
        </authorList>
    </citation>
    <scope>NUCLEOTIDE SEQUENCE [LARGE SCALE GENOMIC DNA]</scope>
    <source>
        <strain evidence="3">59-99</strain>
    </source>
</reference>
<dbReference type="InterPro" id="IPR002035">
    <property type="entry name" value="VWF_A"/>
</dbReference>
<gene>
    <name evidence="3" type="ORF">BGO89_04860</name>
</gene>
<dbReference type="Gene3D" id="3.40.50.410">
    <property type="entry name" value="von Willebrand factor, type A domain"/>
    <property type="match status" value="1"/>
</dbReference>
<dbReference type="AlphaFoldDB" id="A0A1M3L5Q9"/>
<dbReference type="InterPro" id="IPR036465">
    <property type="entry name" value="vWFA_dom_sf"/>
</dbReference>
<organism evidence="3 4">
    <name type="scientific">Candidatus Kapaibacterium thiocyanatum</name>
    <dbReference type="NCBI Taxonomy" id="1895771"/>
    <lineage>
        <taxon>Bacteria</taxon>
        <taxon>Pseudomonadati</taxon>
        <taxon>Candidatus Kapaibacteriota</taxon>
        <taxon>Candidatus Kapaibacteriia</taxon>
        <taxon>Candidatus Kapaibacteriales</taxon>
        <taxon>Candidatus Kapaibacteriaceae</taxon>
        <taxon>Candidatus Kapaibacterium</taxon>
    </lineage>
</organism>
<dbReference type="PROSITE" id="PS50234">
    <property type="entry name" value="VWFA"/>
    <property type="match status" value="1"/>
</dbReference>
<sequence>MRSLLLGILAILILAAPAGAAPTAARVQIALLLDTSSSMDGLINQARSRLWKIVTAMSTARRDKTAATLELALYEYGNSGLSAKSGYLRKVSDFTTDLDHVSEQLHTLTTNGGEEYCPTVIVTSVDNLGWSQDPGDLRMIVIAGNEPFGQGAITPQEACKAANRKGITVTTLFCGNDQEGRRTGWYDGATCSGGAYHAIDTDEAMAYVTTPYDKELQTLNDRLNRTYLHYGAQGRKFKARQSEQDANAVQLSSAVMADRIAAKASGAYANSTWDIVDLARTNPVAAAELKEDDLPAELKGKTAPERRQRIDQLATERERINKDIRALDAKRADFIGQAQKAQASRPSTIDEVILKSIRALAEKKGFAMK</sequence>
<feature type="signal peptide" evidence="1">
    <location>
        <begin position="1"/>
        <end position="20"/>
    </location>
</feature>
<comment type="caution">
    <text evidence="3">The sequence shown here is derived from an EMBL/GenBank/DDBJ whole genome shotgun (WGS) entry which is preliminary data.</text>
</comment>
<accession>A0A1M3L5Q9</accession>
<dbReference type="Proteomes" id="UP000184233">
    <property type="component" value="Unassembled WGS sequence"/>
</dbReference>
<evidence type="ECO:0000313" key="3">
    <source>
        <dbReference type="EMBL" id="OJX60898.1"/>
    </source>
</evidence>
<dbReference type="STRING" id="1895771.BGO89_04860"/>
<evidence type="ECO:0000313" key="4">
    <source>
        <dbReference type="Proteomes" id="UP000184233"/>
    </source>
</evidence>
<feature type="domain" description="VWFA" evidence="2">
    <location>
        <begin position="28"/>
        <end position="223"/>
    </location>
</feature>
<dbReference type="SUPFAM" id="SSF53300">
    <property type="entry name" value="vWA-like"/>
    <property type="match status" value="1"/>
</dbReference>
<keyword evidence="1" id="KW-0732">Signal</keyword>
<evidence type="ECO:0000256" key="1">
    <source>
        <dbReference type="SAM" id="SignalP"/>
    </source>
</evidence>